<dbReference type="PROSITE" id="PS50977">
    <property type="entry name" value="HTH_TETR_2"/>
    <property type="match status" value="2"/>
</dbReference>
<dbReference type="Proteomes" id="UP001361239">
    <property type="component" value="Unassembled WGS sequence"/>
</dbReference>
<reference evidence="6 7" key="1">
    <citation type="submission" date="2024-03" db="EMBL/GenBank/DDBJ databases">
        <authorList>
            <person name="Jo J.-H."/>
        </authorList>
    </citation>
    <scope>NUCLEOTIDE SEQUENCE [LARGE SCALE GENOMIC DNA]</scope>
    <source>
        <strain evidence="6 7">PS1R-30</strain>
    </source>
</reference>
<dbReference type="Pfam" id="PF00440">
    <property type="entry name" value="TetR_N"/>
    <property type="match status" value="2"/>
</dbReference>
<evidence type="ECO:0000256" key="4">
    <source>
        <dbReference type="PROSITE-ProRule" id="PRU00335"/>
    </source>
</evidence>
<feature type="domain" description="HTH tetR-type" evidence="5">
    <location>
        <begin position="13"/>
        <end position="73"/>
    </location>
</feature>
<dbReference type="InterPro" id="IPR050109">
    <property type="entry name" value="HTH-type_TetR-like_transc_reg"/>
</dbReference>
<evidence type="ECO:0000259" key="5">
    <source>
        <dbReference type="PROSITE" id="PS50977"/>
    </source>
</evidence>
<feature type="domain" description="HTH tetR-type" evidence="5">
    <location>
        <begin position="227"/>
        <end position="287"/>
    </location>
</feature>
<gene>
    <name evidence="6" type="ORF">WG901_07070</name>
</gene>
<dbReference type="PANTHER" id="PTHR30055:SF234">
    <property type="entry name" value="HTH-TYPE TRANSCRIPTIONAL REGULATOR BETI"/>
    <property type="match status" value="1"/>
</dbReference>
<evidence type="ECO:0000313" key="6">
    <source>
        <dbReference type="EMBL" id="MEJ5976388.1"/>
    </source>
</evidence>
<name>A0ABU8RTT3_9SPHN</name>
<feature type="DNA-binding region" description="H-T-H motif" evidence="4">
    <location>
        <begin position="36"/>
        <end position="55"/>
    </location>
</feature>
<accession>A0ABU8RTT3</accession>
<evidence type="ECO:0000256" key="3">
    <source>
        <dbReference type="ARBA" id="ARBA00023163"/>
    </source>
</evidence>
<sequence>MLGEFSNALDNAEKTPQRLVSAVLSAWETQGTTGATARNLAALAHIPVSSIYHHFGDMEHLLQAAQDDALQAANRWCYRQVELVHGARAKGPAALGSLLAAIIDDWCETQRTLAFAFRQSQLMALRDLQHRPTRAHWSAAWRSLWQRICGHLDLADVALATAWFFEGAIALHLLRWRRPVDRAALEELCHGWADWLDGHLAGPSPWFDGARDAAAALAAAQRLAPAETNAASIAAAAARTIERHGIVGLTHRAVAAEAGVTLGVVSHRYRTSADLLNAAFEAIYCRMVPTEETREPKPMPRQEATDLLQNAYARRENALGLEELSVATARDPAFAGFAAQLRYLRGRSSGPYFQAILGEERSISAIDAAIFSAFLSGRGNACLHEDWPATAADVSPLLARLNRTRAVVG</sequence>
<dbReference type="SUPFAM" id="SSF46689">
    <property type="entry name" value="Homeodomain-like"/>
    <property type="match status" value="2"/>
</dbReference>
<evidence type="ECO:0000256" key="1">
    <source>
        <dbReference type="ARBA" id="ARBA00023015"/>
    </source>
</evidence>
<feature type="DNA-binding region" description="H-T-H motif" evidence="4">
    <location>
        <begin position="250"/>
        <end position="269"/>
    </location>
</feature>
<dbReference type="InterPro" id="IPR001647">
    <property type="entry name" value="HTH_TetR"/>
</dbReference>
<keyword evidence="1" id="KW-0805">Transcription regulation</keyword>
<keyword evidence="7" id="KW-1185">Reference proteome</keyword>
<organism evidence="6 7">
    <name type="scientific">Novosphingobium anseongense</name>
    <dbReference type="NCBI Taxonomy" id="3133436"/>
    <lineage>
        <taxon>Bacteria</taxon>
        <taxon>Pseudomonadati</taxon>
        <taxon>Pseudomonadota</taxon>
        <taxon>Alphaproteobacteria</taxon>
        <taxon>Sphingomonadales</taxon>
        <taxon>Sphingomonadaceae</taxon>
        <taxon>Novosphingobium</taxon>
    </lineage>
</organism>
<dbReference type="RefSeq" id="WP_339586301.1">
    <property type="nucleotide sequence ID" value="NZ_JBBHJZ010000001.1"/>
</dbReference>
<dbReference type="PANTHER" id="PTHR30055">
    <property type="entry name" value="HTH-TYPE TRANSCRIPTIONAL REGULATOR RUTR"/>
    <property type="match status" value="1"/>
</dbReference>
<dbReference type="EMBL" id="JBBHJZ010000001">
    <property type="protein sequence ID" value="MEJ5976388.1"/>
    <property type="molecule type" value="Genomic_DNA"/>
</dbReference>
<dbReference type="Gene3D" id="1.10.357.10">
    <property type="entry name" value="Tetracycline Repressor, domain 2"/>
    <property type="match status" value="2"/>
</dbReference>
<dbReference type="InterPro" id="IPR009057">
    <property type="entry name" value="Homeodomain-like_sf"/>
</dbReference>
<protein>
    <submittedName>
        <fullName evidence="6">TetR family transcriptional regulator</fullName>
    </submittedName>
</protein>
<evidence type="ECO:0000313" key="7">
    <source>
        <dbReference type="Proteomes" id="UP001361239"/>
    </source>
</evidence>
<keyword evidence="3" id="KW-0804">Transcription</keyword>
<comment type="caution">
    <text evidence="6">The sequence shown here is derived from an EMBL/GenBank/DDBJ whole genome shotgun (WGS) entry which is preliminary data.</text>
</comment>
<keyword evidence="2 4" id="KW-0238">DNA-binding</keyword>
<proteinExistence type="predicted"/>
<evidence type="ECO:0000256" key="2">
    <source>
        <dbReference type="ARBA" id="ARBA00023125"/>
    </source>
</evidence>